<accession>A0A0U4VRY8</accession>
<feature type="signal peptide" evidence="1">
    <location>
        <begin position="1"/>
        <end position="22"/>
    </location>
</feature>
<evidence type="ECO:0000313" key="2">
    <source>
        <dbReference type="EMBL" id="ALZ86032.1"/>
    </source>
</evidence>
<gene>
    <name evidence="2" type="ORF">APT59_18165</name>
</gene>
<name>A0A0U4VRY8_9PSED</name>
<dbReference type="RefSeq" id="WP_059316139.1">
    <property type="nucleotide sequence ID" value="NZ_CP013987.1"/>
</dbReference>
<sequence length="131" mass="14190">MKALIPLLLLPLALAACTGQQARHDDLGLPSCNLAEQRAVPGELGGLIRDPQQAHVSMRANVLLADVSTARKARRINQEQATTFSERIAAVRSQTEAFVQQQGFLSAAERASFDREFDGIAAQICQPRPAQ</sequence>
<dbReference type="AlphaFoldDB" id="A0A0U4VRY8"/>
<organism evidence="2 3">
    <name type="scientific">Pseudomonas oryzihabitans</name>
    <dbReference type="NCBI Taxonomy" id="47885"/>
    <lineage>
        <taxon>Bacteria</taxon>
        <taxon>Pseudomonadati</taxon>
        <taxon>Pseudomonadota</taxon>
        <taxon>Gammaproteobacteria</taxon>
        <taxon>Pseudomonadales</taxon>
        <taxon>Pseudomonadaceae</taxon>
        <taxon>Pseudomonas</taxon>
    </lineage>
</organism>
<dbReference type="EMBL" id="CP013987">
    <property type="protein sequence ID" value="ALZ86032.1"/>
    <property type="molecule type" value="Genomic_DNA"/>
</dbReference>
<keyword evidence="1" id="KW-0732">Signal</keyword>
<evidence type="ECO:0000256" key="1">
    <source>
        <dbReference type="SAM" id="SignalP"/>
    </source>
</evidence>
<dbReference type="OrthoDB" id="7278731at2"/>
<dbReference type="Proteomes" id="UP000064137">
    <property type="component" value="Chromosome"/>
</dbReference>
<dbReference type="PROSITE" id="PS51257">
    <property type="entry name" value="PROKAR_LIPOPROTEIN"/>
    <property type="match status" value="1"/>
</dbReference>
<proteinExistence type="predicted"/>
<evidence type="ECO:0000313" key="3">
    <source>
        <dbReference type="Proteomes" id="UP000064137"/>
    </source>
</evidence>
<reference evidence="2 3" key="1">
    <citation type="submission" date="2016-01" db="EMBL/GenBank/DDBJ databases">
        <title>Annotation of Pseudomonas oryzihabitans USDA-ARS-USMARC-56511.</title>
        <authorList>
            <person name="Harhay G.P."/>
            <person name="Harhay D.M."/>
            <person name="Smith T.P.L."/>
            <person name="Bono J.L."/>
            <person name="Heaton M.P."/>
            <person name="Clawson M.L."/>
            <person name="Chitko-Mckown C.G."/>
            <person name="Capik S.F."/>
            <person name="DeDonder K.D."/>
            <person name="Apley M.D."/>
            <person name="Lubbers B.V."/>
            <person name="White B.J."/>
            <person name="Larson R.L."/>
        </authorList>
    </citation>
    <scope>NUCLEOTIDE SEQUENCE [LARGE SCALE GENOMIC DNA]</scope>
    <source>
        <strain evidence="2 3">USDA-ARS-USMARC-56511</strain>
    </source>
</reference>
<protein>
    <recommendedName>
        <fullName evidence="4">Lipoprotein</fullName>
    </recommendedName>
</protein>
<dbReference type="KEGG" id="por:APT59_18165"/>
<evidence type="ECO:0008006" key="4">
    <source>
        <dbReference type="Google" id="ProtNLM"/>
    </source>
</evidence>
<feature type="chain" id="PRO_5006852891" description="Lipoprotein" evidence="1">
    <location>
        <begin position="23"/>
        <end position="131"/>
    </location>
</feature>